<evidence type="ECO:0000313" key="2">
    <source>
        <dbReference type="EMBL" id="VFT86016.1"/>
    </source>
</evidence>
<sequence>MMVLSLHLGHFYFDWSNISMPALPSAVLASLRAIRAASPRSLPTTSLLHPFLDRQHVDVYETTIPSSSNLAPTDDIAAVARAFFRSPIFQAERMALGAAGFGRISDAAIGALDFDVGDRVVVFKVVARTPSQILFCWNDFLPVNGHTWLSLSDVSGHDTNDGHDHVPALPTRTIQFGSTFEIPTAASRLAVPPHLLYAQVVLASTRYALTQE</sequence>
<proteinExistence type="predicted"/>
<dbReference type="EMBL" id="CAADRA010005149">
    <property type="protein sequence ID" value="VFT86016.1"/>
    <property type="molecule type" value="Genomic_DNA"/>
</dbReference>
<dbReference type="Proteomes" id="UP000332933">
    <property type="component" value="Unassembled WGS sequence"/>
</dbReference>
<evidence type="ECO:0000313" key="1">
    <source>
        <dbReference type="EMBL" id="KAF0700319.1"/>
    </source>
</evidence>
<protein>
    <submittedName>
        <fullName evidence="2">Aste57867_9132 protein</fullName>
    </submittedName>
</protein>
<gene>
    <name evidence="2" type="primary">Aste57867_9132</name>
    <name evidence="1" type="ORF">As57867_009096</name>
    <name evidence="2" type="ORF">ASTE57867_9132</name>
</gene>
<keyword evidence="3" id="KW-1185">Reference proteome</keyword>
<accession>A0A485KM88</accession>
<evidence type="ECO:0000313" key="3">
    <source>
        <dbReference type="Proteomes" id="UP000332933"/>
    </source>
</evidence>
<organism evidence="2 3">
    <name type="scientific">Aphanomyces stellatus</name>
    <dbReference type="NCBI Taxonomy" id="120398"/>
    <lineage>
        <taxon>Eukaryota</taxon>
        <taxon>Sar</taxon>
        <taxon>Stramenopiles</taxon>
        <taxon>Oomycota</taxon>
        <taxon>Saprolegniomycetes</taxon>
        <taxon>Saprolegniales</taxon>
        <taxon>Verrucalvaceae</taxon>
        <taxon>Aphanomyces</taxon>
    </lineage>
</organism>
<reference evidence="1" key="2">
    <citation type="submission" date="2019-06" db="EMBL/GenBank/DDBJ databases">
        <title>Genomics analysis of Aphanomyces spp. identifies a new class of oomycete effector associated with host adaptation.</title>
        <authorList>
            <person name="Gaulin E."/>
        </authorList>
    </citation>
    <scope>NUCLEOTIDE SEQUENCE</scope>
    <source>
        <strain evidence="1">CBS 578.67</strain>
    </source>
</reference>
<dbReference type="AlphaFoldDB" id="A0A485KM88"/>
<dbReference type="OrthoDB" id="73350at2759"/>
<name>A0A485KM88_9STRA</name>
<dbReference type="EMBL" id="VJMH01005128">
    <property type="protein sequence ID" value="KAF0700319.1"/>
    <property type="molecule type" value="Genomic_DNA"/>
</dbReference>
<reference evidence="2 3" key="1">
    <citation type="submission" date="2019-03" db="EMBL/GenBank/DDBJ databases">
        <authorList>
            <person name="Gaulin E."/>
            <person name="Dumas B."/>
        </authorList>
    </citation>
    <scope>NUCLEOTIDE SEQUENCE [LARGE SCALE GENOMIC DNA]</scope>
    <source>
        <strain evidence="2">CBS 568.67</strain>
    </source>
</reference>